<evidence type="ECO:0000256" key="1">
    <source>
        <dbReference type="ARBA" id="ARBA00004651"/>
    </source>
</evidence>
<accession>A0ABT7HQQ4</accession>
<feature type="transmembrane region" description="Helical" evidence="6">
    <location>
        <begin position="55"/>
        <end position="77"/>
    </location>
</feature>
<dbReference type="InterPro" id="IPR039428">
    <property type="entry name" value="NUOK/Mnh_C1-like"/>
</dbReference>
<keyword evidence="4 6" id="KW-1133">Transmembrane helix</keyword>
<keyword evidence="5 6" id="KW-0472">Membrane</keyword>
<evidence type="ECO:0000313" key="8">
    <source>
        <dbReference type="Proteomes" id="UP001173801"/>
    </source>
</evidence>
<evidence type="ECO:0000256" key="5">
    <source>
        <dbReference type="ARBA" id="ARBA00023136"/>
    </source>
</evidence>
<feature type="transmembrane region" description="Helical" evidence="6">
    <location>
        <begin position="89"/>
        <end position="111"/>
    </location>
</feature>
<evidence type="ECO:0000256" key="3">
    <source>
        <dbReference type="ARBA" id="ARBA00022692"/>
    </source>
</evidence>
<keyword evidence="2" id="KW-1003">Cell membrane</keyword>
<sequence length="214" mass="24032">MQILIVLIALMMTCAVGVFSFRNYKKSLIAFWVQTGALVAIFFTLHFVYKAEQLFSWGVFALISKFILIPAIILYVINSLNLENEDEPVGGFFVSPIIAFTLSLAVSYALLGVFYQFSLIKEPFALLAANFIFMMGIFGFILRVSFIKQILSYCLFENGIHLLLALSAYDAHEVVELGIMTDAIFAVIIMSILVFRFNRVYGSLNITKATDLRG</sequence>
<organism evidence="7 8">
    <name type="scientific">Campylobacter gastrosuis</name>
    <dbReference type="NCBI Taxonomy" id="2974576"/>
    <lineage>
        <taxon>Bacteria</taxon>
        <taxon>Pseudomonadati</taxon>
        <taxon>Campylobacterota</taxon>
        <taxon>Epsilonproteobacteria</taxon>
        <taxon>Campylobacterales</taxon>
        <taxon>Campylobacteraceae</taxon>
        <taxon>Campylobacter</taxon>
    </lineage>
</organism>
<feature type="transmembrane region" description="Helical" evidence="6">
    <location>
        <begin position="29"/>
        <end position="49"/>
    </location>
</feature>
<comment type="subcellular location">
    <subcellularLocation>
        <location evidence="1">Cell membrane</location>
        <topology evidence="1">Multi-pass membrane protein</topology>
    </subcellularLocation>
</comment>
<proteinExistence type="predicted"/>
<reference evidence="7" key="2">
    <citation type="journal article" date="2023" name="Microorganisms">
        <title>Isolation and Genomic Characteristics of Cat-Borne Campylobacter felis sp. nov. and Sheep-Borne Campylobacter ovis sp. nov.</title>
        <authorList>
            <person name="Wang H."/>
            <person name="Li Y."/>
            <person name="Gu Y."/>
            <person name="Zhou G."/>
            <person name="Chen X."/>
            <person name="Zhang X."/>
            <person name="Shao Z."/>
            <person name="Zhang J."/>
            <person name="Zhang M."/>
        </authorList>
    </citation>
    <scope>NUCLEOTIDE SEQUENCE</scope>
    <source>
        <strain evidence="7">PS10</strain>
    </source>
</reference>
<feature type="transmembrane region" description="Helical" evidence="6">
    <location>
        <begin position="150"/>
        <end position="169"/>
    </location>
</feature>
<dbReference type="Gene3D" id="1.10.287.3510">
    <property type="match status" value="1"/>
</dbReference>
<dbReference type="Pfam" id="PF00420">
    <property type="entry name" value="Oxidored_q2"/>
    <property type="match status" value="1"/>
</dbReference>
<gene>
    <name evidence="7" type="primary">hyfE</name>
    <name evidence="7" type="ORF">NYG85_06460</name>
</gene>
<feature type="transmembrane region" description="Helical" evidence="6">
    <location>
        <begin position="123"/>
        <end position="143"/>
    </location>
</feature>
<keyword evidence="3 6" id="KW-0812">Transmembrane</keyword>
<reference evidence="7" key="1">
    <citation type="submission" date="2022-08" db="EMBL/GenBank/DDBJ databases">
        <authorList>
            <person name="Wang H."/>
        </authorList>
    </citation>
    <scope>NUCLEOTIDE SEQUENCE</scope>
    <source>
        <strain evidence="7">PS10</strain>
    </source>
</reference>
<evidence type="ECO:0000256" key="6">
    <source>
        <dbReference type="SAM" id="Phobius"/>
    </source>
</evidence>
<dbReference type="PANTHER" id="PTHR38601:SF1">
    <property type="entry name" value="HYDROGENASE-4 COMPONENT E"/>
    <property type="match status" value="1"/>
</dbReference>
<evidence type="ECO:0000313" key="7">
    <source>
        <dbReference type="EMBL" id="MDL0089015.1"/>
    </source>
</evidence>
<dbReference type="NCBIfam" id="NF008556">
    <property type="entry name" value="PRK11492.1"/>
    <property type="match status" value="1"/>
</dbReference>
<protein>
    <submittedName>
        <fullName evidence="7">Hydrogenase 4 membrane subunit</fullName>
    </submittedName>
</protein>
<comment type="caution">
    <text evidence="7">The sequence shown here is derived from an EMBL/GenBank/DDBJ whole genome shotgun (WGS) entry which is preliminary data.</text>
</comment>
<evidence type="ECO:0000256" key="2">
    <source>
        <dbReference type="ARBA" id="ARBA00022475"/>
    </source>
</evidence>
<feature type="transmembrane region" description="Helical" evidence="6">
    <location>
        <begin position="175"/>
        <end position="195"/>
    </location>
</feature>
<dbReference type="PANTHER" id="PTHR38601">
    <property type="entry name" value="HYDROGENASE-4 COMPONENT E"/>
    <property type="match status" value="1"/>
</dbReference>
<dbReference type="EMBL" id="JANURM010000006">
    <property type="protein sequence ID" value="MDL0089015.1"/>
    <property type="molecule type" value="Genomic_DNA"/>
</dbReference>
<evidence type="ECO:0000256" key="4">
    <source>
        <dbReference type="ARBA" id="ARBA00022989"/>
    </source>
</evidence>
<dbReference type="Proteomes" id="UP001173801">
    <property type="component" value="Unassembled WGS sequence"/>
</dbReference>
<keyword evidence="8" id="KW-1185">Reference proteome</keyword>
<dbReference type="RefSeq" id="WP_284937673.1">
    <property type="nucleotide sequence ID" value="NZ_JANURM010000006.1"/>
</dbReference>
<dbReference type="InterPro" id="IPR038730">
    <property type="entry name" value="HyfE-like"/>
</dbReference>
<feature type="transmembrane region" description="Helical" evidence="6">
    <location>
        <begin position="6"/>
        <end position="22"/>
    </location>
</feature>
<name>A0ABT7HQQ4_9BACT</name>